<dbReference type="GO" id="GO:0044754">
    <property type="term" value="C:autolysosome"/>
    <property type="evidence" value="ECO:0007669"/>
    <property type="project" value="UniProtKB-SubCell"/>
</dbReference>
<dbReference type="InterPro" id="IPR009078">
    <property type="entry name" value="Ferritin-like_SF"/>
</dbReference>
<organism evidence="6 7">
    <name type="scientific">Eschrichtius robustus</name>
    <name type="common">California gray whale</name>
    <name type="synonym">Eschrichtius gibbosus</name>
    <dbReference type="NCBI Taxonomy" id="9764"/>
    <lineage>
        <taxon>Eukaryota</taxon>
        <taxon>Metazoa</taxon>
        <taxon>Chordata</taxon>
        <taxon>Craniata</taxon>
        <taxon>Vertebrata</taxon>
        <taxon>Euteleostomi</taxon>
        <taxon>Mammalia</taxon>
        <taxon>Eutheria</taxon>
        <taxon>Laurasiatheria</taxon>
        <taxon>Artiodactyla</taxon>
        <taxon>Whippomorpha</taxon>
        <taxon>Cetacea</taxon>
        <taxon>Mysticeti</taxon>
        <taxon>Eschrichtiidae</taxon>
        <taxon>Eschrichtius</taxon>
    </lineage>
</organism>
<comment type="subcellular location">
    <subcellularLocation>
        <location evidence="2">Autolysosome</location>
    </subcellularLocation>
</comment>
<feature type="binding site" evidence="5">
    <location>
        <position position="55"/>
    </location>
    <ligand>
        <name>Fe cation</name>
        <dbReference type="ChEBI" id="CHEBI:24875"/>
        <label>1</label>
    </ligand>
</feature>
<name>A0AB34H0U8_ESCRO</name>
<dbReference type="InterPro" id="IPR012347">
    <property type="entry name" value="Ferritin-like"/>
</dbReference>
<dbReference type="SUPFAM" id="SSF47240">
    <property type="entry name" value="Ferritin-like"/>
    <property type="match status" value="1"/>
</dbReference>
<keyword evidence="7" id="KW-1185">Reference proteome</keyword>
<dbReference type="Proteomes" id="UP001159641">
    <property type="component" value="Unassembled WGS sequence"/>
</dbReference>
<dbReference type="GO" id="GO:0006879">
    <property type="term" value="P:intracellular iron ion homeostasis"/>
    <property type="evidence" value="ECO:0007669"/>
    <property type="project" value="InterPro"/>
</dbReference>
<dbReference type="PANTHER" id="PTHR11431:SF47">
    <property type="entry name" value="FERRITIN LIGHT CHAIN"/>
    <property type="match status" value="1"/>
</dbReference>
<dbReference type="Gene3D" id="1.20.1260.10">
    <property type="match status" value="2"/>
</dbReference>
<evidence type="ECO:0000256" key="5">
    <source>
        <dbReference type="PIRSR" id="PIRSR601519-1"/>
    </source>
</evidence>
<sequence length="92" mass="10765">MHLWDSRTYLSLGFYFHGDDVALEGVDHCFHKLAEEKREDPHLCDFLESHFLDQQVKLIKKMGDHLPNLRRLAGPQAGLGEFLFERLTLQQD</sequence>
<evidence type="ECO:0000313" key="7">
    <source>
        <dbReference type="Proteomes" id="UP001159641"/>
    </source>
</evidence>
<protein>
    <recommendedName>
        <fullName evidence="1">Ferritin light chain</fullName>
    </recommendedName>
</protein>
<dbReference type="AlphaFoldDB" id="A0AB34H0U8"/>
<gene>
    <name evidence="6" type="ORF">J1605_008162</name>
</gene>
<proteinExistence type="predicted"/>
<keyword evidence="5" id="KW-0408">Iron</keyword>
<dbReference type="PROSITE" id="PS00204">
    <property type="entry name" value="FERRITIN_2"/>
    <property type="match status" value="1"/>
</dbReference>
<dbReference type="InterPro" id="IPR001519">
    <property type="entry name" value="Ferritin"/>
</dbReference>
<accession>A0AB34H0U8</accession>
<keyword evidence="5" id="KW-0479">Metal-binding</keyword>
<dbReference type="InterPro" id="IPR014034">
    <property type="entry name" value="Ferritin_CS"/>
</dbReference>
<evidence type="ECO:0000256" key="4">
    <source>
        <dbReference type="ARBA" id="ARBA00047045"/>
    </source>
</evidence>
<comment type="caution">
    <text evidence="6">The sequence shown here is derived from an EMBL/GenBank/DDBJ whole genome shotgun (WGS) entry which is preliminary data.</text>
</comment>
<evidence type="ECO:0000256" key="3">
    <source>
        <dbReference type="ARBA" id="ARBA00045578"/>
    </source>
</evidence>
<dbReference type="PANTHER" id="PTHR11431">
    <property type="entry name" value="FERRITIN"/>
    <property type="match status" value="1"/>
</dbReference>
<evidence type="ECO:0000313" key="6">
    <source>
        <dbReference type="EMBL" id="KAJ8784510.1"/>
    </source>
</evidence>
<comment type="function">
    <text evidence="3">Stores iron in a soluble, non-toxic, readily available form. Important for iron homeostasis. Iron is taken up in the ferrous form and deposited as ferric hydroxides after oxidation. Also plays a role in delivery of iron to cells. Mediates iron uptake in capsule cells of the developing kidney. Delivery to lysosomes by the cargo receptor NCOA4 for autophagic degradation and release or iron.</text>
</comment>
<dbReference type="GO" id="GO:0006826">
    <property type="term" value="P:iron ion transport"/>
    <property type="evidence" value="ECO:0007669"/>
    <property type="project" value="InterPro"/>
</dbReference>
<dbReference type="GO" id="GO:0008199">
    <property type="term" value="F:ferric iron binding"/>
    <property type="evidence" value="ECO:0007669"/>
    <property type="project" value="InterPro"/>
</dbReference>
<comment type="subunit">
    <text evidence="4">Oligomer of 24 subunits. There are two types of subunits: L (light) chain and H (heavy) chain. The major chain can be light or heavy, depending on the species and tissue type. The functional molecule forms a roughly spherical shell with a diameter of 12 nm and contains a central cavity into which the insoluble mineral iron core is deposited. Interacts with NCOA4.</text>
</comment>
<evidence type="ECO:0000256" key="2">
    <source>
        <dbReference type="ARBA" id="ARBA00044942"/>
    </source>
</evidence>
<dbReference type="GO" id="GO:0008198">
    <property type="term" value="F:ferrous iron binding"/>
    <property type="evidence" value="ECO:0007669"/>
    <property type="project" value="TreeGrafter"/>
</dbReference>
<dbReference type="EMBL" id="JAIQCJ010002046">
    <property type="protein sequence ID" value="KAJ8784510.1"/>
    <property type="molecule type" value="Genomic_DNA"/>
</dbReference>
<reference evidence="6 7" key="1">
    <citation type="submission" date="2022-11" db="EMBL/GenBank/DDBJ databases">
        <title>Whole genome sequence of Eschrichtius robustus ER-17-0199.</title>
        <authorList>
            <person name="Bruniche-Olsen A."/>
            <person name="Black A.N."/>
            <person name="Fields C.J."/>
            <person name="Walden K."/>
            <person name="Dewoody J.A."/>
        </authorList>
    </citation>
    <scope>NUCLEOTIDE SEQUENCE [LARGE SCALE GENOMIC DNA]</scope>
    <source>
        <strain evidence="6">ER-17-0199</strain>
        <tissue evidence="6">Blubber</tissue>
    </source>
</reference>
<evidence type="ECO:0000256" key="1">
    <source>
        <dbReference type="ARBA" id="ARBA00040044"/>
    </source>
</evidence>